<dbReference type="CDD" id="cd07821">
    <property type="entry name" value="PYR_PYL_RCAR_like"/>
    <property type="match status" value="1"/>
</dbReference>
<dbReference type="Gene3D" id="3.30.530.20">
    <property type="match status" value="1"/>
</dbReference>
<evidence type="ECO:0000313" key="3">
    <source>
        <dbReference type="Proteomes" id="UP001140949"/>
    </source>
</evidence>
<dbReference type="PANTHER" id="PTHR33789:SF11">
    <property type="entry name" value="OS05G0202300 PROTEIN"/>
    <property type="match status" value="1"/>
</dbReference>
<reference evidence="1" key="2">
    <citation type="submission" date="2023-04" db="EMBL/GenBank/DDBJ databases">
        <authorList>
            <person name="Bruccoleri R.E."/>
            <person name="Oakeley E.J."/>
            <person name="Faust A.-M."/>
            <person name="Dessus-Babus S."/>
            <person name="Altorfer M."/>
            <person name="Burckhardt D."/>
            <person name="Oertli M."/>
            <person name="Naumann U."/>
            <person name="Petersen F."/>
            <person name="Wong J."/>
        </authorList>
    </citation>
    <scope>NUCLEOTIDE SEQUENCE</scope>
    <source>
        <strain evidence="1">GSM-AAB239-AS_SAM_17_03QT</strain>
        <tissue evidence="1">Leaf</tissue>
    </source>
</reference>
<comment type="caution">
    <text evidence="1">The sequence shown here is derived from an EMBL/GenBank/DDBJ whole genome shotgun (WGS) entry which is preliminary data.</text>
</comment>
<evidence type="ECO:0000313" key="2">
    <source>
        <dbReference type="EMBL" id="KAJ6830393.1"/>
    </source>
</evidence>
<proteinExistence type="predicted"/>
<dbReference type="EMBL" id="JANAVB010022200">
    <property type="protein sequence ID" value="KAJ6824347.1"/>
    <property type="molecule type" value="Genomic_DNA"/>
</dbReference>
<protein>
    <submittedName>
        <fullName evidence="1">Lachrymatory-factor synthase</fullName>
    </submittedName>
</protein>
<reference evidence="1" key="1">
    <citation type="journal article" date="2023" name="GigaByte">
        <title>Genome assembly of the bearded iris, Iris pallida Lam.</title>
        <authorList>
            <person name="Bruccoleri R.E."/>
            <person name="Oakeley E.J."/>
            <person name="Faust A.M.E."/>
            <person name="Altorfer M."/>
            <person name="Dessus-Babus S."/>
            <person name="Burckhardt D."/>
            <person name="Oertli M."/>
            <person name="Naumann U."/>
            <person name="Petersen F."/>
            <person name="Wong J."/>
        </authorList>
    </citation>
    <scope>NUCLEOTIDE SEQUENCE</scope>
    <source>
        <strain evidence="1">GSM-AAB239-AS_SAM_17_03QT</strain>
    </source>
</reference>
<name>A0AAX6G7N4_IRIPA</name>
<gene>
    <name evidence="2" type="ORF">M6B38_354150</name>
    <name evidence="1" type="ORF">M6B38_382730</name>
</gene>
<evidence type="ECO:0000313" key="1">
    <source>
        <dbReference type="EMBL" id="KAJ6824347.1"/>
    </source>
</evidence>
<dbReference type="Pfam" id="PF10604">
    <property type="entry name" value="Polyketide_cyc2"/>
    <property type="match status" value="1"/>
</dbReference>
<organism evidence="1 3">
    <name type="scientific">Iris pallida</name>
    <name type="common">Sweet iris</name>
    <dbReference type="NCBI Taxonomy" id="29817"/>
    <lineage>
        <taxon>Eukaryota</taxon>
        <taxon>Viridiplantae</taxon>
        <taxon>Streptophyta</taxon>
        <taxon>Embryophyta</taxon>
        <taxon>Tracheophyta</taxon>
        <taxon>Spermatophyta</taxon>
        <taxon>Magnoliopsida</taxon>
        <taxon>Liliopsida</taxon>
        <taxon>Asparagales</taxon>
        <taxon>Iridaceae</taxon>
        <taxon>Iridoideae</taxon>
        <taxon>Irideae</taxon>
        <taxon>Iris</taxon>
    </lineage>
</organism>
<dbReference type="InterPro" id="IPR023393">
    <property type="entry name" value="START-like_dom_sf"/>
</dbReference>
<dbReference type="EMBL" id="JANAVB010017598">
    <property type="protein sequence ID" value="KAJ6830393.1"/>
    <property type="molecule type" value="Genomic_DNA"/>
</dbReference>
<dbReference type="Proteomes" id="UP001140949">
    <property type="component" value="Unassembled WGS sequence"/>
</dbReference>
<dbReference type="InterPro" id="IPR019587">
    <property type="entry name" value="Polyketide_cyclase/dehydratase"/>
</dbReference>
<dbReference type="PANTHER" id="PTHR33789">
    <property type="entry name" value="LACHRYMATORY-FACTOR SYNTHASE"/>
    <property type="match status" value="1"/>
</dbReference>
<accession>A0AAX6G7N4</accession>
<sequence length="164" mass="17658">MEEENKLAETWEGLVSSPTLQGVDPDEAWYLLGDFCGIQKYHTALATSRRVEGADGEPGCVRHCVGQEDGEGHAAWAKERLLEMDAAGRSYSYDVMENNMGIGKYLATFKVVPAAGGGGCGIEWSFKAEPIDGWTRPGFLSYIEGAVGEIAARVGDALHANRST</sequence>
<dbReference type="InterPro" id="IPR053249">
    <property type="entry name" value="LFS"/>
</dbReference>
<dbReference type="AlphaFoldDB" id="A0AAX6G7N4"/>
<keyword evidence="3" id="KW-1185">Reference proteome</keyword>
<dbReference type="SUPFAM" id="SSF55961">
    <property type="entry name" value="Bet v1-like"/>
    <property type="match status" value="1"/>
</dbReference>